<feature type="transmembrane region" description="Helical" evidence="6">
    <location>
        <begin position="151"/>
        <end position="170"/>
    </location>
</feature>
<feature type="transmembrane region" description="Helical" evidence="6">
    <location>
        <begin position="247"/>
        <end position="268"/>
    </location>
</feature>
<keyword evidence="4 6" id="KW-1133">Transmembrane helix</keyword>
<evidence type="ECO:0000256" key="2">
    <source>
        <dbReference type="ARBA" id="ARBA00022448"/>
    </source>
</evidence>
<comment type="similarity">
    <text evidence="1 6">Belongs to the purine permeases (TC 2.A.7.14) family.</text>
</comment>
<feature type="transmembrane region" description="Helical" evidence="6">
    <location>
        <begin position="317"/>
        <end position="338"/>
    </location>
</feature>
<proteinExistence type="inferred from homology"/>
<evidence type="ECO:0000256" key="1">
    <source>
        <dbReference type="ARBA" id="ARBA00006213"/>
    </source>
</evidence>
<feature type="transmembrane region" description="Helical" evidence="6">
    <location>
        <begin position="177"/>
        <end position="195"/>
    </location>
</feature>
<name>A0ABM4VPL5_COFAR</name>
<evidence type="ECO:0000256" key="6">
    <source>
        <dbReference type="RuleBase" id="RU368015"/>
    </source>
</evidence>
<keyword evidence="5 6" id="KW-0472">Membrane</keyword>
<feature type="transmembrane region" description="Helical" evidence="6">
    <location>
        <begin position="120"/>
        <end position="145"/>
    </location>
</feature>
<feature type="transmembrane region" description="Helical" evidence="6">
    <location>
        <begin position="82"/>
        <end position="100"/>
    </location>
</feature>
<protein>
    <recommendedName>
        <fullName evidence="6">Probable purine permease</fullName>
    </recommendedName>
</protein>
<evidence type="ECO:0000313" key="8">
    <source>
        <dbReference type="RefSeq" id="XP_071921475.1"/>
    </source>
</evidence>
<keyword evidence="2 6" id="KW-0813">Transport</keyword>
<dbReference type="PANTHER" id="PTHR31376">
    <property type="entry name" value="OS09G0467300 PROTEIN-RELATED"/>
    <property type="match status" value="1"/>
</dbReference>
<evidence type="ECO:0000256" key="4">
    <source>
        <dbReference type="ARBA" id="ARBA00022989"/>
    </source>
</evidence>
<dbReference type="Pfam" id="PF16913">
    <property type="entry name" value="PUNUT"/>
    <property type="match status" value="1"/>
</dbReference>
<feature type="transmembrane region" description="Helical" evidence="6">
    <location>
        <begin position="210"/>
        <end position="235"/>
    </location>
</feature>
<reference evidence="8" key="1">
    <citation type="submission" date="2025-08" db="UniProtKB">
        <authorList>
            <consortium name="RefSeq"/>
        </authorList>
    </citation>
    <scope>IDENTIFICATION</scope>
    <source>
        <tissue evidence="8">Leaves</tissue>
    </source>
</reference>
<organism evidence="7 8">
    <name type="scientific">Coffea arabica</name>
    <name type="common">Arabian coffee</name>
    <dbReference type="NCBI Taxonomy" id="13443"/>
    <lineage>
        <taxon>Eukaryota</taxon>
        <taxon>Viridiplantae</taxon>
        <taxon>Streptophyta</taxon>
        <taxon>Embryophyta</taxon>
        <taxon>Tracheophyta</taxon>
        <taxon>Spermatophyta</taxon>
        <taxon>Magnoliopsida</taxon>
        <taxon>eudicotyledons</taxon>
        <taxon>Gunneridae</taxon>
        <taxon>Pentapetalae</taxon>
        <taxon>asterids</taxon>
        <taxon>lamiids</taxon>
        <taxon>Gentianales</taxon>
        <taxon>Rubiaceae</taxon>
        <taxon>Ixoroideae</taxon>
        <taxon>Gardenieae complex</taxon>
        <taxon>Bertiereae - Coffeeae clade</taxon>
        <taxon>Coffeeae</taxon>
        <taxon>Coffea</taxon>
    </lineage>
</organism>
<feature type="transmembrane region" description="Helical" evidence="6">
    <location>
        <begin position="49"/>
        <end position="70"/>
    </location>
</feature>
<feature type="transmembrane region" description="Helical" evidence="6">
    <location>
        <begin position="288"/>
        <end position="312"/>
    </location>
</feature>
<comment type="subcellular location">
    <subcellularLocation>
        <location evidence="6">Membrane</location>
        <topology evidence="6">Multi-pass membrane protein</topology>
    </subcellularLocation>
</comment>
<evidence type="ECO:0000313" key="7">
    <source>
        <dbReference type="Proteomes" id="UP001652660"/>
    </source>
</evidence>
<sequence>MQLKKSKYMSRVSFQVQGAAQESKFTESAGKAIGNQQSSVPLLNQYKRWLLMALFALLVLFGQSAATLLGRLYYVKGGNSKWLSAFLQVAGFPILLPFLYNTKNRKNNSTEQTKPPSPIVLGSIYMVLGTLLAAVGMLCSVGLLYLPVSTFSLINATQLGFNALFSFFLNSQKFTPFIVNSLVLLTTSSALLVLQNDDSSGFSKSSKGKYIIGFICTLLAAALSSLILSLTQFAINKILKRQRVKELFDFLIYESLVASCILLIGLFASGEWKTLTAEMNKFALGKTSYTMTLMWIAVCWQIFSIGIVGLILKVSSLFANVISTLGLPIVPILAVFMFKDKMSGVKAVAILLAIWGFISYIYQHYLDDLESKSRKKDVSSNEISLIQN</sequence>
<keyword evidence="7" id="KW-1185">Reference proteome</keyword>
<keyword evidence="3 6" id="KW-0812">Transmembrane</keyword>
<dbReference type="InterPro" id="IPR030182">
    <property type="entry name" value="PUP_plant"/>
</dbReference>
<dbReference type="Proteomes" id="UP001652660">
    <property type="component" value="Chromosome 9e"/>
</dbReference>
<gene>
    <name evidence="8" type="primary">LOC113709522</name>
</gene>
<accession>A0ABM4VPL5</accession>
<dbReference type="PANTHER" id="PTHR31376:SF17">
    <property type="entry name" value="PURINE PERMEASE 21-RELATED"/>
    <property type="match status" value="1"/>
</dbReference>
<evidence type="ECO:0000256" key="5">
    <source>
        <dbReference type="ARBA" id="ARBA00023136"/>
    </source>
</evidence>
<dbReference type="GeneID" id="113709522"/>
<feature type="transmembrane region" description="Helical" evidence="6">
    <location>
        <begin position="344"/>
        <end position="366"/>
    </location>
</feature>
<dbReference type="RefSeq" id="XP_071921475.1">
    <property type="nucleotide sequence ID" value="XM_072065374.1"/>
</dbReference>
<evidence type="ECO:0000256" key="3">
    <source>
        <dbReference type="ARBA" id="ARBA00022692"/>
    </source>
</evidence>